<evidence type="ECO:0000313" key="3">
    <source>
        <dbReference type="Proteomes" id="UP000018948"/>
    </source>
</evidence>
<protein>
    <recommendedName>
        <fullName evidence="1">Peptidase S33 tripeptidyl aminopeptidase-like C-terminal domain-containing protein</fullName>
    </recommendedName>
</protein>
<dbReference type="EMBL" id="ANIY01005129">
    <property type="protein sequence ID" value="ETP28104.1"/>
    <property type="molecule type" value="Genomic_DNA"/>
</dbReference>
<dbReference type="OrthoDB" id="10524724at2759"/>
<dbReference type="Pfam" id="PF08386">
    <property type="entry name" value="Abhydrolase_4"/>
    <property type="match status" value="1"/>
</dbReference>
<dbReference type="AlphaFoldDB" id="W2Y1P2"/>
<evidence type="ECO:0000313" key="2">
    <source>
        <dbReference type="EMBL" id="ETP28104.1"/>
    </source>
</evidence>
<proteinExistence type="predicted"/>
<name>W2Y1P2_PHYNI</name>
<evidence type="ECO:0000259" key="1">
    <source>
        <dbReference type="Pfam" id="PF08386"/>
    </source>
</evidence>
<accession>W2Y1P2</accession>
<dbReference type="Proteomes" id="UP000018948">
    <property type="component" value="Unassembled WGS sequence"/>
</dbReference>
<comment type="caution">
    <text evidence="2">The sequence shown here is derived from an EMBL/GenBank/DDBJ whole genome shotgun (WGS) entry which is preliminary data.</text>
</comment>
<organism evidence="2 3">
    <name type="scientific">Phytophthora nicotianae P10297</name>
    <dbReference type="NCBI Taxonomy" id="1317064"/>
    <lineage>
        <taxon>Eukaryota</taxon>
        <taxon>Sar</taxon>
        <taxon>Stramenopiles</taxon>
        <taxon>Oomycota</taxon>
        <taxon>Peronosporomycetes</taxon>
        <taxon>Peronosporales</taxon>
        <taxon>Peronosporaceae</taxon>
        <taxon>Phytophthora</taxon>
    </lineage>
</organism>
<feature type="domain" description="Peptidase S33 tripeptidyl aminopeptidase-like C-terminal" evidence="1">
    <location>
        <begin position="234"/>
        <end position="314"/>
    </location>
</feature>
<sequence length="355" mass="39081">MFAERLMHLAPPQVTGYVLDGIATTSGAPEFFYASKWDNNFGEVGDAFLALGESDSNCKPHFDSNGLNNTLQGVLEQFDHDPNSTCAALVNSTVETGESPSANLWIALGNALTDSYARTLIPPVVYRLGRCAPEDMDVLTQFFTTVSAAANDKTQDSAYESTLLYSLIVFSEMLESPVPSMSELKDRFTSVKMSTAFYSLGPQYCAFSKEDSLSCKEINVGTYESNGIVYKRDQYWNKTATIPNQASVLLLSGKLDPQTPNKYAEYLLNALRGEKKELIAFEYATHGTVMTTPMVADNPWSETCGMKVLASYVRVGGDLERLDKSCVAEMPAFNLTTPDYYLYSYFGTDDAYDGV</sequence>
<dbReference type="InterPro" id="IPR013595">
    <property type="entry name" value="Pept_S33_TAP-like_C"/>
</dbReference>
<gene>
    <name evidence="2" type="ORF">F442_22613</name>
</gene>
<reference evidence="2 3" key="1">
    <citation type="submission" date="2013-11" db="EMBL/GenBank/DDBJ databases">
        <title>The Genome Sequence of Phytophthora parasitica P10297.</title>
        <authorList>
            <consortium name="The Broad Institute Genomics Platform"/>
            <person name="Russ C."/>
            <person name="Tyler B."/>
            <person name="Panabieres F."/>
            <person name="Shan W."/>
            <person name="Tripathy S."/>
            <person name="Grunwald N."/>
            <person name="Machado M."/>
            <person name="Johnson C.S."/>
            <person name="Walker B."/>
            <person name="Young S.K."/>
            <person name="Zeng Q."/>
            <person name="Gargeya S."/>
            <person name="Fitzgerald M."/>
            <person name="Haas B."/>
            <person name="Abouelleil A."/>
            <person name="Allen A.W."/>
            <person name="Alvarado L."/>
            <person name="Arachchi H.M."/>
            <person name="Berlin A.M."/>
            <person name="Chapman S.B."/>
            <person name="Gainer-Dewar J."/>
            <person name="Goldberg J."/>
            <person name="Griggs A."/>
            <person name="Gujja S."/>
            <person name="Hansen M."/>
            <person name="Howarth C."/>
            <person name="Imamovic A."/>
            <person name="Ireland A."/>
            <person name="Larimer J."/>
            <person name="McCowan C."/>
            <person name="Murphy C."/>
            <person name="Pearson M."/>
            <person name="Poon T.W."/>
            <person name="Priest M."/>
            <person name="Roberts A."/>
            <person name="Saif S."/>
            <person name="Shea T."/>
            <person name="Sisk P."/>
            <person name="Sykes S."/>
            <person name="Wortman J."/>
            <person name="Nusbaum C."/>
            <person name="Birren B."/>
        </authorList>
    </citation>
    <scope>NUCLEOTIDE SEQUENCE [LARGE SCALE GENOMIC DNA]</scope>
    <source>
        <strain evidence="2 3">P10297</strain>
    </source>
</reference>